<gene>
    <name evidence="3" type="primary">Dwil\GK15131</name>
    <name evidence="3" type="ORF">Dwil_GK15131</name>
</gene>
<dbReference type="eggNOG" id="KOG1766">
    <property type="taxonomic scope" value="Eukaryota"/>
</dbReference>
<reference evidence="3 4" key="1">
    <citation type="journal article" date="2007" name="Nature">
        <title>Evolution of genes and genomes on the Drosophila phylogeny.</title>
        <authorList>
            <consortium name="Drosophila 12 Genomes Consortium"/>
            <person name="Clark A.G."/>
            <person name="Eisen M.B."/>
            <person name="Smith D.R."/>
            <person name="Bergman C.M."/>
            <person name="Oliver B."/>
            <person name="Markow T.A."/>
            <person name="Kaufman T.C."/>
            <person name="Kellis M."/>
            <person name="Gelbart W."/>
            <person name="Iyer V.N."/>
            <person name="Pollard D.A."/>
            <person name="Sackton T.B."/>
            <person name="Larracuente A.M."/>
            <person name="Singh N.D."/>
            <person name="Abad J.P."/>
            <person name="Abt D.N."/>
            <person name="Adryan B."/>
            <person name="Aguade M."/>
            <person name="Akashi H."/>
            <person name="Anderson W.W."/>
            <person name="Aquadro C.F."/>
            <person name="Ardell D.H."/>
            <person name="Arguello R."/>
            <person name="Artieri C.G."/>
            <person name="Barbash D.A."/>
            <person name="Barker D."/>
            <person name="Barsanti P."/>
            <person name="Batterham P."/>
            <person name="Batzoglou S."/>
            <person name="Begun D."/>
            <person name="Bhutkar A."/>
            <person name="Blanco E."/>
            <person name="Bosak S.A."/>
            <person name="Bradley R.K."/>
            <person name="Brand A.D."/>
            <person name="Brent M.R."/>
            <person name="Brooks A.N."/>
            <person name="Brown R.H."/>
            <person name="Butlin R.K."/>
            <person name="Caggese C."/>
            <person name="Calvi B.R."/>
            <person name="Bernardo de Carvalho A."/>
            <person name="Caspi A."/>
            <person name="Castrezana S."/>
            <person name="Celniker S.E."/>
            <person name="Chang J.L."/>
            <person name="Chapple C."/>
            <person name="Chatterji S."/>
            <person name="Chinwalla A."/>
            <person name="Civetta A."/>
            <person name="Clifton S.W."/>
            <person name="Comeron J.M."/>
            <person name="Costello J.C."/>
            <person name="Coyne J.A."/>
            <person name="Daub J."/>
            <person name="David R.G."/>
            <person name="Delcher A.L."/>
            <person name="Delehaunty K."/>
            <person name="Do C.B."/>
            <person name="Ebling H."/>
            <person name="Edwards K."/>
            <person name="Eickbush T."/>
            <person name="Evans J.D."/>
            <person name="Filipski A."/>
            <person name="Findeiss S."/>
            <person name="Freyhult E."/>
            <person name="Fulton L."/>
            <person name="Fulton R."/>
            <person name="Garcia A.C."/>
            <person name="Gardiner A."/>
            <person name="Garfield D.A."/>
            <person name="Garvin B.E."/>
            <person name="Gibson G."/>
            <person name="Gilbert D."/>
            <person name="Gnerre S."/>
            <person name="Godfrey J."/>
            <person name="Good R."/>
            <person name="Gotea V."/>
            <person name="Gravely B."/>
            <person name="Greenberg A.J."/>
            <person name="Griffiths-Jones S."/>
            <person name="Gross S."/>
            <person name="Guigo R."/>
            <person name="Gustafson E.A."/>
            <person name="Haerty W."/>
            <person name="Hahn M.W."/>
            <person name="Halligan D.L."/>
            <person name="Halpern A.L."/>
            <person name="Halter G.M."/>
            <person name="Han M.V."/>
            <person name="Heger A."/>
            <person name="Hillier L."/>
            <person name="Hinrichs A.S."/>
            <person name="Holmes I."/>
            <person name="Hoskins R.A."/>
            <person name="Hubisz M.J."/>
            <person name="Hultmark D."/>
            <person name="Huntley M.A."/>
            <person name="Jaffe D.B."/>
            <person name="Jagadeeshan S."/>
            <person name="Jeck W.R."/>
            <person name="Johnson J."/>
            <person name="Jones C.D."/>
            <person name="Jordan W.C."/>
            <person name="Karpen G.H."/>
            <person name="Kataoka E."/>
            <person name="Keightley P.D."/>
            <person name="Kheradpour P."/>
            <person name="Kirkness E.F."/>
            <person name="Koerich L.B."/>
            <person name="Kristiansen K."/>
            <person name="Kudrna D."/>
            <person name="Kulathinal R.J."/>
            <person name="Kumar S."/>
            <person name="Kwok R."/>
            <person name="Lander E."/>
            <person name="Langley C.H."/>
            <person name="Lapoint R."/>
            <person name="Lazzaro B.P."/>
            <person name="Lee S.J."/>
            <person name="Levesque L."/>
            <person name="Li R."/>
            <person name="Lin C.F."/>
            <person name="Lin M.F."/>
            <person name="Lindblad-Toh K."/>
            <person name="Llopart A."/>
            <person name="Long M."/>
            <person name="Low L."/>
            <person name="Lozovsky E."/>
            <person name="Lu J."/>
            <person name="Luo M."/>
            <person name="Machado C.A."/>
            <person name="Makalowski W."/>
            <person name="Marzo M."/>
            <person name="Matsuda M."/>
            <person name="Matzkin L."/>
            <person name="McAllister B."/>
            <person name="McBride C.S."/>
            <person name="McKernan B."/>
            <person name="McKernan K."/>
            <person name="Mendez-Lago M."/>
            <person name="Minx P."/>
            <person name="Mollenhauer M.U."/>
            <person name="Montooth K."/>
            <person name="Mount S.M."/>
            <person name="Mu X."/>
            <person name="Myers E."/>
            <person name="Negre B."/>
            <person name="Newfeld S."/>
            <person name="Nielsen R."/>
            <person name="Noor M.A."/>
            <person name="O'Grady P."/>
            <person name="Pachter L."/>
            <person name="Papaceit M."/>
            <person name="Parisi M.J."/>
            <person name="Parisi M."/>
            <person name="Parts L."/>
            <person name="Pedersen J.S."/>
            <person name="Pesole G."/>
            <person name="Phillippy A.M."/>
            <person name="Ponting C.P."/>
            <person name="Pop M."/>
            <person name="Porcelli D."/>
            <person name="Powell J.R."/>
            <person name="Prohaska S."/>
            <person name="Pruitt K."/>
            <person name="Puig M."/>
            <person name="Quesneville H."/>
            <person name="Ram K.R."/>
            <person name="Rand D."/>
            <person name="Rasmussen M.D."/>
            <person name="Reed L.K."/>
            <person name="Reenan R."/>
            <person name="Reily A."/>
            <person name="Remington K.A."/>
            <person name="Rieger T.T."/>
            <person name="Ritchie M.G."/>
            <person name="Robin C."/>
            <person name="Rogers Y.H."/>
            <person name="Rohde C."/>
            <person name="Rozas J."/>
            <person name="Rubenfield M.J."/>
            <person name="Ruiz A."/>
            <person name="Russo S."/>
            <person name="Salzberg S.L."/>
            <person name="Sanchez-Gracia A."/>
            <person name="Saranga D.J."/>
            <person name="Sato H."/>
            <person name="Schaeffer S.W."/>
            <person name="Schatz M.C."/>
            <person name="Schlenke T."/>
            <person name="Schwartz R."/>
            <person name="Segarra C."/>
            <person name="Singh R.S."/>
            <person name="Sirot L."/>
            <person name="Sirota M."/>
            <person name="Sisneros N.B."/>
            <person name="Smith C.D."/>
            <person name="Smith T.F."/>
            <person name="Spieth J."/>
            <person name="Stage D.E."/>
            <person name="Stark A."/>
            <person name="Stephan W."/>
            <person name="Strausberg R.L."/>
            <person name="Strempel S."/>
            <person name="Sturgill D."/>
            <person name="Sutton G."/>
            <person name="Sutton G.G."/>
            <person name="Tao W."/>
            <person name="Teichmann S."/>
            <person name="Tobari Y.N."/>
            <person name="Tomimura Y."/>
            <person name="Tsolas J.M."/>
            <person name="Valente V.L."/>
            <person name="Venter E."/>
            <person name="Venter J.C."/>
            <person name="Vicario S."/>
            <person name="Vieira F.G."/>
            <person name="Vilella A.J."/>
            <person name="Villasante A."/>
            <person name="Walenz B."/>
            <person name="Wang J."/>
            <person name="Wasserman M."/>
            <person name="Watts T."/>
            <person name="Wilson D."/>
            <person name="Wilson R.K."/>
            <person name="Wing R.A."/>
            <person name="Wolfner M.F."/>
            <person name="Wong A."/>
            <person name="Wong G.K."/>
            <person name="Wu C.I."/>
            <person name="Wu G."/>
            <person name="Yamamoto D."/>
            <person name="Yang H.P."/>
            <person name="Yang S.P."/>
            <person name="Yorke J.A."/>
            <person name="Yoshida K."/>
            <person name="Zdobnov E."/>
            <person name="Zhang P."/>
            <person name="Zhang Y."/>
            <person name="Zimin A.V."/>
            <person name="Baldwin J."/>
            <person name="Abdouelleil A."/>
            <person name="Abdulkadir J."/>
            <person name="Abebe A."/>
            <person name="Abera B."/>
            <person name="Abreu J."/>
            <person name="Acer S.C."/>
            <person name="Aftuck L."/>
            <person name="Alexander A."/>
            <person name="An P."/>
            <person name="Anderson E."/>
            <person name="Anderson S."/>
            <person name="Arachi H."/>
            <person name="Azer M."/>
            <person name="Bachantsang P."/>
            <person name="Barry A."/>
            <person name="Bayul T."/>
            <person name="Berlin A."/>
            <person name="Bessette D."/>
            <person name="Bloom T."/>
            <person name="Blye J."/>
            <person name="Boguslavskiy L."/>
            <person name="Bonnet C."/>
            <person name="Boukhgalter B."/>
            <person name="Bourzgui I."/>
            <person name="Brown A."/>
            <person name="Cahill P."/>
            <person name="Channer S."/>
            <person name="Cheshatsang Y."/>
            <person name="Chuda L."/>
            <person name="Citroen M."/>
            <person name="Collymore A."/>
            <person name="Cooke P."/>
            <person name="Costello M."/>
            <person name="D'Aco K."/>
            <person name="Daza R."/>
            <person name="De Haan G."/>
            <person name="DeGray S."/>
            <person name="DeMaso C."/>
            <person name="Dhargay N."/>
            <person name="Dooley K."/>
            <person name="Dooley E."/>
            <person name="Doricent M."/>
            <person name="Dorje P."/>
            <person name="Dorjee K."/>
            <person name="Dupes A."/>
            <person name="Elong R."/>
            <person name="Falk J."/>
            <person name="Farina A."/>
            <person name="Faro S."/>
            <person name="Ferguson D."/>
            <person name="Fisher S."/>
            <person name="Foley C.D."/>
            <person name="Franke A."/>
            <person name="Friedrich D."/>
            <person name="Gadbois L."/>
            <person name="Gearin G."/>
            <person name="Gearin C.R."/>
            <person name="Giannoukos G."/>
            <person name="Goode T."/>
            <person name="Graham J."/>
            <person name="Grandbois E."/>
            <person name="Grewal S."/>
            <person name="Gyaltsen K."/>
            <person name="Hafez N."/>
            <person name="Hagos B."/>
            <person name="Hall J."/>
            <person name="Henson C."/>
            <person name="Hollinger A."/>
            <person name="Honan T."/>
            <person name="Huard M.D."/>
            <person name="Hughes L."/>
            <person name="Hurhula B."/>
            <person name="Husby M.E."/>
            <person name="Kamat A."/>
            <person name="Kanga B."/>
            <person name="Kashin S."/>
            <person name="Khazanovich D."/>
            <person name="Kisner P."/>
            <person name="Lance K."/>
            <person name="Lara M."/>
            <person name="Lee W."/>
            <person name="Lennon N."/>
            <person name="Letendre F."/>
            <person name="LeVine R."/>
            <person name="Lipovsky A."/>
            <person name="Liu X."/>
            <person name="Liu J."/>
            <person name="Liu S."/>
            <person name="Lokyitsang T."/>
            <person name="Lokyitsang Y."/>
            <person name="Lubonja R."/>
            <person name="Lui A."/>
            <person name="MacDonald P."/>
            <person name="Magnisalis V."/>
            <person name="Maru K."/>
            <person name="Matthews C."/>
            <person name="McCusker W."/>
            <person name="McDonough S."/>
            <person name="Mehta T."/>
            <person name="Meldrim J."/>
            <person name="Meneus L."/>
            <person name="Mihai O."/>
            <person name="Mihalev A."/>
            <person name="Mihova T."/>
            <person name="Mittelman R."/>
            <person name="Mlenga V."/>
            <person name="Montmayeur A."/>
            <person name="Mulrain L."/>
            <person name="Navidi A."/>
            <person name="Naylor J."/>
            <person name="Negash T."/>
            <person name="Nguyen T."/>
            <person name="Nguyen N."/>
            <person name="Nicol R."/>
            <person name="Norbu C."/>
            <person name="Norbu N."/>
            <person name="Novod N."/>
            <person name="O'Neill B."/>
            <person name="Osman S."/>
            <person name="Markiewicz E."/>
            <person name="Oyono O.L."/>
            <person name="Patti C."/>
            <person name="Phunkhang P."/>
            <person name="Pierre F."/>
            <person name="Priest M."/>
            <person name="Raghuraman S."/>
            <person name="Rege F."/>
            <person name="Reyes R."/>
            <person name="Rise C."/>
            <person name="Rogov P."/>
            <person name="Ross K."/>
            <person name="Ryan E."/>
            <person name="Settipalli S."/>
            <person name="Shea T."/>
            <person name="Sherpa N."/>
            <person name="Shi L."/>
            <person name="Shih D."/>
            <person name="Sparrow T."/>
            <person name="Spaulding J."/>
            <person name="Stalker J."/>
            <person name="Stange-Thomann N."/>
            <person name="Stavropoulos S."/>
            <person name="Stone C."/>
            <person name="Strader C."/>
            <person name="Tesfaye S."/>
            <person name="Thomson T."/>
            <person name="Thoulutsang Y."/>
            <person name="Thoulutsang D."/>
            <person name="Topham K."/>
            <person name="Topping I."/>
            <person name="Tsamla T."/>
            <person name="Vassiliev H."/>
            <person name="Vo A."/>
            <person name="Wangchuk T."/>
            <person name="Wangdi T."/>
            <person name="Weiand M."/>
            <person name="Wilkinson J."/>
            <person name="Wilson A."/>
            <person name="Yadav S."/>
            <person name="Young G."/>
            <person name="Yu Q."/>
            <person name="Zembek L."/>
            <person name="Zhong D."/>
            <person name="Zimmer A."/>
            <person name="Zwirko Z."/>
            <person name="Jaffe D.B."/>
            <person name="Alvarez P."/>
            <person name="Brockman W."/>
            <person name="Butler J."/>
            <person name="Chin C."/>
            <person name="Gnerre S."/>
            <person name="Grabherr M."/>
            <person name="Kleber M."/>
            <person name="Mauceli E."/>
            <person name="MacCallum I."/>
        </authorList>
    </citation>
    <scope>NUCLEOTIDE SEQUENCE [LARGE SCALE GENOMIC DNA]</scope>
    <source>
        <strain evidence="4">Tucson 14030-0811.24</strain>
    </source>
</reference>
<dbReference type="PhylomeDB" id="B4MVS6"/>
<accession>B4MVS6</accession>
<dbReference type="HOGENOM" id="CLU_125703_1_0_1"/>
<keyword evidence="2" id="KW-0665">Pyrimidine biosynthesis</keyword>
<organism evidence="3 4">
    <name type="scientific">Drosophila willistoni</name>
    <name type="common">Fruit fly</name>
    <dbReference type="NCBI Taxonomy" id="7260"/>
    <lineage>
        <taxon>Eukaryota</taxon>
        <taxon>Metazoa</taxon>
        <taxon>Ecdysozoa</taxon>
        <taxon>Arthropoda</taxon>
        <taxon>Hexapoda</taxon>
        <taxon>Insecta</taxon>
        <taxon>Pterygota</taxon>
        <taxon>Neoptera</taxon>
        <taxon>Endopterygota</taxon>
        <taxon>Diptera</taxon>
        <taxon>Brachycera</taxon>
        <taxon>Muscomorpha</taxon>
        <taxon>Ephydroidea</taxon>
        <taxon>Drosophilidae</taxon>
        <taxon>Drosophila</taxon>
        <taxon>Sophophora</taxon>
    </lineage>
</organism>
<comment type="function">
    <text evidence="2">Acts as an enhancer of the rudimentary gene. Has a role in pyrimidine biosynthesis and the cell cycle.</text>
</comment>
<dbReference type="AlphaFoldDB" id="B4MVS6"/>
<dbReference type="Gene3D" id="3.30.2260.10">
    <property type="entry name" value="Enhancer of rudimentary"/>
    <property type="match status" value="1"/>
</dbReference>
<dbReference type="GO" id="GO:0006221">
    <property type="term" value="P:pyrimidine nucleotide biosynthetic process"/>
    <property type="evidence" value="ECO:0007669"/>
    <property type="project" value="UniProtKB-KW"/>
</dbReference>
<evidence type="ECO:0000256" key="2">
    <source>
        <dbReference type="PIRNR" id="PIRNR016393"/>
    </source>
</evidence>
<dbReference type="STRING" id="7260.B4MVS6"/>
<dbReference type="InParanoid" id="B4MVS6"/>
<dbReference type="SUPFAM" id="SSF143875">
    <property type="entry name" value="ERH-like"/>
    <property type="match status" value="1"/>
</dbReference>
<dbReference type="PANTHER" id="PTHR12373:SF0">
    <property type="entry name" value="ENHANCER OF RUDIMENTARY HOMOLOG"/>
    <property type="match status" value="1"/>
</dbReference>
<keyword evidence="2" id="KW-0131">Cell cycle</keyword>
<dbReference type="InterPro" id="IPR035912">
    <property type="entry name" value="EHR_sf"/>
</dbReference>
<evidence type="ECO:0000256" key="1">
    <source>
        <dbReference type="ARBA" id="ARBA00007491"/>
    </source>
</evidence>
<keyword evidence="4" id="KW-1185">Reference proteome</keyword>
<sequence>MSHTILLVKLTPANRSRSYSKYESVNMCLEGVCKLYGEHLKIENPHSSTVSYELRELFDYIDSLEDICCMVYQKASGTYAPYGRDWIKEKIMVLMRNAAMSME</sequence>
<name>B4MVS6_DROWI</name>
<evidence type="ECO:0000313" key="3">
    <source>
        <dbReference type="EMBL" id="EDW75796.1"/>
    </source>
</evidence>
<dbReference type="PANTHER" id="PTHR12373">
    <property type="entry name" value="ENHANCER OF RUDIMENTARY ERH"/>
    <property type="match status" value="1"/>
</dbReference>
<dbReference type="Proteomes" id="UP000007798">
    <property type="component" value="Unassembled WGS sequence"/>
</dbReference>
<comment type="similarity">
    <text evidence="1 2">Belongs to the E(R) family.</text>
</comment>
<dbReference type="Pfam" id="PF01133">
    <property type="entry name" value="ER"/>
    <property type="match status" value="1"/>
</dbReference>
<dbReference type="PIRSF" id="PIRSF016393">
    <property type="entry name" value="Enh_rudimentary"/>
    <property type="match status" value="1"/>
</dbReference>
<protein>
    <recommendedName>
        <fullName evidence="2">Protein enhancer of rudimentary</fullName>
    </recommendedName>
</protein>
<dbReference type="EMBL" id="CH963857">
    <property type="protein sequence ID" value="EDW75796.1"/>
    <property type="molecule type" value="Genomic_DNA"/>
</dbReference>
<dbReference type="SMR" id="B4MVS6"/>
<dbReference type="InterPro" id="IPR000781">
    <property type="entry name" value="ERH"/>
</dbReference>
<dbReference type="OrthoDB" id="7887808at2759"/>
<proteinExistence type="inferred from homology"/>
<evidence type="ECO:0000313" key="4">
    <source>
        <dbReference type="Proteomes" id="UP000007798"/>
    </source>
</evidence>